<keyword evidence="2" id="KW-1185">Reference proteome</keyword>
<dbReference type="EMBL" id="CM002927">
    <property type="protein sequence ID" value="KGN49090.1"/>
    <property type="molecule type" value="Genomic_DNA"/>
</dbReference>
<organism evidence="1 2">
    <name type="scientific">Cucumis sativus</name>
    <name type="common">Cucumber</name>
    <dbReference type="NCBI Taxonomy" id="3659"/>
    <lineage>
        <taxon>Eukaryota</taxon>
        <taxon>Viridiplantae</taxon>
        <taxon>Streptophyta</taxon>
        <taxon>Embryophyta</taxon>
        <taxon>Tracheophyta</taxon>
        <taxon>Spermatophyta</taxon>
        <taxon>Magnoliopsida</taxon>
        <taxon>eudicotyledons</taxon>
        <taxon>Gunneridae</taxon>
        <taxon>Pentapetalae</taxon>
        <taxon>rosids</taxon>
        <taxon>fabids</taxon>
        <taxon>Cucurbitales</taxon>
        <taxon>Cucurbitaceae</taxon>
        <taxon>Benincaseae</taxon>
        <taxon>Cucumis</taxon>
    </lineage>
</organism>
<reference evidence="1 2" key="3">
    <citation type="journal article" date="2010" name="BMC Genomics">
        <title>Transcriptome sequencing and comparative analysis of cucumber flowers with different sex types.</title>
        <authorList>
            <person name="Guo S."/>
            <person name="Zheng Y."/>
            <person name="Joung J.G."/>
            <person name="Liu S."/>
            <person name="Zhang Z."/>
            <person name="Crasta O.R."/>
            <person name="Sobral B.W."/>
            <person name="Xu Y."/>
            <person name="Huang S."/>
            <person name="Fei Z."/>
        </authorList>
    </citation>
    <scope>NUCLEOTIDE SEQUENCE [LARGE SCALE GENOMIC DNA]</scope>
    <source>
        <strain evidence="2">cv. 9930</strain>
    </source>
</reference>
<gene>
    <name evidence="1" type="ORF">Csa_6G513540</name>
</gene>
<protein>
    <submittedName>
        <fullName evidence="1">Uncharacterized protein</fullName>
    </submittedName>
</protein>
<accession>A0A0A0KHA8</accession>
<reference evidence="1 2" key="1">
    <citation type="journal article" date="2009" name="Nat. Genet.">
        <title>The genome of the cucumber, Cucumis sativus L.</title>
        <authorList>
            <person name="Huang S."/>
            <person name="Li R."/>
            <person name="Zhang Z."/>
            <person name="Li L."/>
            <person name="Gu X."/>
            <person name="Fan W."/>
            <person name="Lucas W.J."/>
            <person name="Wang X."/>
            <person name="Xie B."/>
            <person name="Ni P."/>
            <person name="Ren Y."/>
            <person name="Zhu H."/>
            <person name="Li J."/>
            <person name="Lin K."/>
            <person name="Jin W."/>
            <person name="Fei Z."/>
            <person name="Li G."/>
            <person name="Staub J."/>
            <person name="Kilian A."/>
            <person name="van der Vossen E.A."/>
            <person name="Wu Y."/>
            <person name="Guo J."/>
            <person name="He J."/>
            <person name="Jia Z."/>
            <person name="Ren Y."/>
            <person name="Tian G."/>
            <person name="Lu Y."/>
            <person name="Ruan J."/>
            <person name="Qian W."/>
            <person name="Wang M."/>
            <person name="Huang Q."/>
            <person name="Li B."/>
            <person name="Xuan Z."/>
            <person name="Cao J."/>
            <person name="Asan"/>
            <person name="Wu Z."/>
            <person name="Zhang J."/>
            <person name="Cai Q."/>
            <person name="Bai Y."/>
            <person name="Zhao B."/>
            <person name="Han Y."/>
            <person name="Li Y."/>
            <person name="Li X."/>
            <person name="Wang S."/>
            <person name="Shi Q."/>
            <person name="Liu S."/>
            <person name="Cho W.K."/>
            <person name="Kim J.Y."/>
            <person name="Xu Y."/>
            <person name="Heller-Uszynska K."/>
            <person name="Miao H."/>
            <person name="Cheng Z."/>
            <person name="Zhang S."/>
            <person name="Wu J."/>
            <person name="Yang Y."/>
            <person name="Kang H."/>
            <person name="Li M."/>
            <person name="Liang H."/>
            <person name="Ren X."/>
            <person name="Shi Z."/>
            <person name="Wen M."/>
            <person name="Jian M."/>
            <person name="Yang H."/>
            <person name="Zhang G."/>
            <person name="Yang Z."/>
            <person name="Chen R."/>
            <person name="Liu S."/>
            <person name="Li J."/>
            <person name="Ma L."/>
            <person name="Liu H."/>
            <person name="Zhou Y."/>
            <person name="Zhao J."/>
            <person name="Fang X."/>
            <person name="Li G."/>
            <person name="Fang L."/>
            <person name="Li Y."/>
            <person name="Liu D."/>
            <person name="Zheng H."/>
            <person name="Zhang Y."/>
            <person name="Qin N."/>
            <person name="Li Z."/>
            <person name="Yang G."/>
            <person name="Yang S."/>
            <person name="Bolund L."/>
            <person name="Kristiansen K."/>
            <person name="Zheng H."/>
            <person name="Li S."/>
            <person name="Zhang X."/>
            <person name="Yang H."/>
            <person name="Wang J."/>
            <person name="Sun R."/>
            <person name="Zhang B."/>
            <person name="Jiang S."/>
            <person name="Wang J."/>
            <person name="Du Y."/>
            <person name="Li S."/>
        </authorList>
    </citation>
    <scope>NUCLEOTIDE SEQUENCE [LARGE SCALE GENOMIC DNA]</scope>
    <source>
        <strain evidence="2">cv. 9930</strain>
    </source>
</reference>
<proteinExistence type="predicted"/>
<dbReference type="AlphaFoldDB" id="A0A0A0KHA8"/>
<name>A0A0A0KHA8_CUCSA</name>
<dbReference type="Proteomes" id="UP000029981">
    <property type="component" value="Chromosome 6"/>
</dbReference>
<dbReference type="Gramene" id="KGN49090">
    <property type="protein sequence ID" value="KGN49090"/>
    <property type="gene ID" value="Csa_6G513540"/>
</dbReference>
<evidence type="ECO:0000313" key="1">
    <source>
        <dbReference type="EMBL" id="KGN49090.1"/>
    </source>
</evidence>
<reference evidence="1 2" key="4">
    <citation type="journal article" date="2011" name="BMC Genomics">
        <title>RNA-Seq improves annotation of protein-coding genes in the cucumber genome.</title>
        <authorList>
            <person name="Li Z."/>
            <person name="Zhang Z."/>
            <person name="Yan P."/>
            <person name="Huang S."/>
            <person name="Fei Z."/>
            <person name="Lin K."/>
        </authorList>
    </citation>
    <scope>NUCLEOTIDE SEQUENCE [LARGE SCALE GENOMIC DNA]</scope>
    <source>
        <strain evidence="2">cv. 9930</strain>
    </source>
</reference>
<sequence length="83" mass="8809">MEEIAAASAAVKLGSAVIAAVAALNVSAKEAPPARRILTDCYTRLVPKLEAIGRRLMVVVRQGTALGKGLRWVFETVMGLECE</sequence>
<reference evidence="1 2" key="2">
    <citation type="journal article" date="2009" name="PLoS ONE">
        <title>An integrated genetic and cytogenetic map of the cucumber genome.</title>
        <authorList>
            <person name="Ren Y."/>
            <person name="Zhang Z."/>
            <person name="Liu J."/>
            <person name="Staub J.E."/>
            <person name="Han Y."/>
            <person name="Cheng Z."/>
            <person name="Li X."/>
            <person name="Lu J."/>
            <person name="Miao H."/>
            <person name="Kang H."/>
            <person name="Xie B."/>
            <person name="Gu X."/>
            <person name="Wang X."/>
            <person name="Du Y."/>
            <person name="Jin W."/>
            <person name="Huang S."/>
        </authorList>
    </citation>
    <scope>NUCLEOTIDE SEQUENCE [LARGE SCALE GENOMIC DNA]</scope>
    <source>
        <strain evidence="2">cv. 9930</strain>
    </source>
</reference>
<evidence type="ECO:0000313" key="2">
    <source>
        <dbReference type="Proteomes" id="UP000029981"/>
    </source>
</evidence>